<feature type="transmembrane region" description="Helical" evidence="6">
    <location>
        <begin position="364"/>
        <end position="385"/>
    </location>
</feature>
<feature type="transmembrane region" description="Helical" evidence="6">
    <location>
        <begin position="89"/>
        <end position="111"/>
    </location>
</feature>
<feature type="transmembrane region" description="Helical" evidence="6">
    <location>
        <begin position="313"/>
        <end position="334"/>
    </location>
</feature>
<evidence type="ECO:0000256" key="3">
    <source>
        <dbReference type="ARBA" id="ARBA00022692"/>
    </source>
</evidence>
<dbReference type="EMBL" id="CP108164">
    <property type="protein sequence ID" value="WTQ82343.1"/>
    <property type="molecule type" value="Genomic_DNA"/>
</dbReference>
<keyword evidence="2" id="KW-1003">Cell membrane</keyword>
<keyword evidence="5 6" id="KW-0472">Membrane</keyword>
<evidence type="ECO:0000313" key="8">
    <source>
        <dbReference type="Proteomes" id="UP001622557"/>
    </source>
</evidence>
<feature type="transmembrane region" description="Helical" evidence="6">
    <location>
        <begin position="61"/>
        <end position="83"/>
    </location>
</feature>
<evidence type="ECO:0000313" key="7">
    <source>
        <dbReference type="EMBL" id="WTQ82343.1"/>
    </source>
</evidence>
<dbReference type="Proteomes" id="UP001622557">
    <property type="component" value="Chromosome"/>
</dbReference>
<keyword evidence="3 6" id="KW-0812">Transmembrane</keyword>
<organism evidence="7 8">
    <name type="scientific">Streptomyces achromogenes</name>
    <dbReference type="NCBI Taxonomy" id="67255"/>
    <lineage>
        <taxon>Bacteria</taxon>
        <taxon>Bacillati</taxon>
        <taxon>Actinomycetota</taxon>
        <taxon>Actinomycetes</taxon>
        <taxon>Kitasatosporales</taxon>
        <taxon>Streptomycetaceae</taxon>
        <taxon>Streptomyces</taxon>
    </lineage>
</organism>
<dbReference type="Pfam" id="PF07690">
    <property type="entry name" value="MFS_1"/>
    <property type="match status" value="1"/>
</dbReference>
<reference evidence="7 8" key="1">
    <citation type="submission" date="2022-10" db="EMBL/GenBank/DDBJ databases">
        <title>The complete genomes of actinobacterial strains from the NBC collection.</title>
        <authorList>
            <person name="Joergensen T.S."/>
            <person name="Alvarez Arevalo M."/>
            <person name="Sterndorff E.B."/>
            <person name="Faurdal D."/>
            <person name="Vuksanovic O."/>
            <person name="Mourched A.-S."/>
            <person name="Charusanti P."/>
            <person name="Shaw S."/>
            <person name="Blin K."/>
            <person name="Weber T."/>
        </authorList>
    </citation>
    <scope>NUCLEOTIDE SEQUENCE [LARGE SCALE GENOMIC DNA]</scope>
    <source>
        <strain evidence="7 8">NBC_00156</strain>
    </source>
</reference>
<dbReference type="InterPro" id="IPR036259">
    <property type="entry name" value="MFS_trans_sf"/>
</dbReference>
<sequence length="471" mass="48779">MLRVGRDGRSRGAAVPALGPVASGPVMAAQKTRATAASGGRLAEVLSVFRLLRRNAGLRRLVVSVLLMEVGQWATWVAIPLFVIERHGLGLGVGLTTGLMAVPNILLGVAAGNVVDRNNPRNVLVASAVFSGLVVALFPLTTELWQVQVLAVLVGIGYMFVVPAALALRPQVMDAGSEMSGNGLVVTAQRLARFLGPAVAGPGIALAGLSWIFVLEAAMALTATVFFVRIDSHVPVERAPGERAPGIMAALRPGAWAAELIGGIRGVAGFLRGSPRLAALTVTVLTYYLAFGAGTVLLAAYSLGRFHAVPGMLGYLFGALGLGGIAGAMLAPLLGRYRSGVVYVLASVLEGVAWLVLPWTGSAVGAVLLMFVAGALESSATVLYFTEVQHLLPAEYTGRYYATVLSVGDACQLFGRSLGGFLTPAIGTTWAVVSVGAAFALPVLLLAAPLVRDAPSPRLTTGRPREKPSHP</sequence>
<dbReference type="SUPFAM" id="SSF103473">
    <property type="entry name" value="MFS general substrate transporter"/>
    <property type="match status" value="2"/>
</dbReference>
<dbReference type="InterPro" id="IPR011701">
    <property type="entry name" value="MFS"/>
</dbReference>
<feature type="transmembrane region" description="Helical" evidence="6">
    <location>
        <begin position="430"/>
        <end position="451"/>
    </location>
</feature>
<comment type="subcellular location">
    <subcellularLocation>
        <location evidence="1">Cell membrane</location>
        <topology evidence="1">Multi-pass membrane protein</topology>
    </subcellularLocation>
</comment>
<evidence type="ECO:0000256" key="2">
    <source>
        <dbReference type="ARBA" id="ARBA00022475"/>
    </source>
</evidence>
<gene>
    <name evidence="7" type="ORF">OG350_19450</name>
</gene>
<evidence type="ECO:0000256" key="4">
    <source>
        <dbReference type="ARBA" id="ARBA00022989"/>
    </source>
</evidence>
<feature type="transmembrane region" description="Helical" evidence="6">
    <location>
        <begin position="147"/>
        <end position="168"/>
    </location>
</feature>
<proteinExistence type="predicted"/>
<feature type="transmembrane region" description="Helical" evidence="6">
    <location>
        <begin position="277"/>
        <end position="301"/>
    </location>
</feature>
<keyword evidence="8" id="KW-1185">Reference proteome</keyword>
<dbReference type="PANTHER" id="PTHR23513:SF6">
    <property type="entry name" value="MAJOR FACILITATOR SUPERFAMILY ASSOCIATED DOMAIN-CONTAINING PROTEIN"/>
    <property type="match status" value="1"/>
</dbReference>
<evidence type="ECO:0000256" key="6">
    <source>
        <dbReference type="SAM" id="Phobius"/>
    </source>
</evidence>
<keyword evidence="4 6" id="KW-1133">Transmembrane helix</keyword>
<feature type="transmembrane region" description="Helical" evidence="6">
    <location>
        <begin position="123"/>
        <end position="141"/>
    </location>
</feature>
<feature type="transmembrane region" description="Helical" evidence="6">
    <location>
        <begin position="340"/>
        <end position="357"/>
    </location>
</feature>
<name>A0ABZ1KQK2_STRAH</name>
<dbReference type="CDD" id="cd06173">
    <property type="entry name" value="MFS_MefA_like"/>
    <property type="match status" value="1"/>
</dbReference>
<accession>A0ABZ1KQK2</accession>
<protein>
    <submittedName>
        <fullName evidence="7">MFS transporter</fullName>
    </submittedName>
</protein>
<evidence type="ECO:0000256" key="5">
    <source>
        <dbReference type="ARBA" id="ARBA00023136"/>
    </source>
</evidence>
<dbReference type="PANTHER" id="PTHR23513">
    <property type="entry name" value="INTEGRAL MEMBRANE EFFLUX PROTEIN-RELATED"/>
    <property type="match status" value="1"/>
</dbReference>
<dbReference type="Gene3D" id="1.20.1250.20">
    <property type="entry name" value="MFS general substrate transporter like domains"/>
    <property type="match status" value="2"/>
</dbReference>
<evidence type="ECO:0000256" key="1">
    <source>
        <dbReference type="ARBA" id="ARBA00004651"/>
    </source>
</evidence>